<comment type="subcellular location">
    <subcellularLocation>
        <location evidence="1">Periplasm</location>
    </subcellularLocation>
</comment>
<evidence type="ECO:0000313" key="7">
    <source>
        <dbReference type="Proteomes" id="UP001185927"/>
    </source>
</evidence>
<dbReference type="SUPFAM" id="SSF53850">
    <property type="entry name" value="Periplasmic binding protein-like II"/>
    <property type="match status" value="1"/>
</dbReference>
<protein>
    <submittedName>
        <fullName evidence="6">ABC transporter substrate-binding protein</fullName>
    </submittedName>
</protein>
<accession>A0ABU4C3N4</accession>
<dbReference type="Proteomes" id="UP001185927">
    <property type="component" value="Unassembled WGS sequence"/>
</dbReference>
<evidence type="ECO:0000256" key="2">
    <source>
        <dbReference type="ARBA" id="ARBA00010742"/>
    </source>
</evidence>
<reference evidence="6 7" key="1">
    <citation type="submission" date="2023-10" db="EMBL/GenBank/DDBJ databases">
        <title>Development of a sustainable strategy for remediation of hydrocarbon-contaminated territories based on the waste exchange concept.</title>
        <authorList>
            <person name="Krivoruchko A."/>
        </authorList>
    </citation>
    <scope>NUCLEOTIDE SEQUENCE [LARGE SCALE GENOMIC DNA]</scope>
    <source>
        <strain evidence="6 7">IEGM 1203</strain>
    </source>
</reference>
<feature type="chain" id="PRO_5046196681" evidence="4">
    <location>
        <begin position="26"/>
        <end position="325"/>
    </location>
</feature>
<comment type="similarity">
    <text evidence="2">Belongs to the bacterial solute-binding protein SsuA/TauA family.</text>
</comment>
<name>A0ABU4C3N4_RHOGO</name>
<sequence>MRVPRKSFRAFVALIAASVASVALVACGSGDGGSGGEGPVRIAVVPGFGSLPIRVAEKEGFFAAHGVDAKVLENSSTASFGPGLGKQFDFILNTPMDFIAAASKGIDVYAVTNMYVNTVNAPNNVLVTKDPSITSLADLKGKRIGVVSMAGTGYGTLVYALDQAGVKKGDATLIATPFPDQFDQLESGNLDATLSTVPFWSAMEDAGYRTVVDVPFFVGGEGSPNTFYSTGKKYAEANPETVKGFHAAIADAIAWIQSDPVRARAATQEWLGLPSEVVDKAPLPVMGTKLEASMLEKFVPAAEVSGQLTGSAPNLDDLVWPGAAQ</sequence>
<keyword evidence="7" id="KW-1185">Reference proteome</keyword>
<evidence type="ECO:0000256" key="1">
    <source>
        <dbReference type="ARBA" id="ARBA00004418"/>
    </source>
</evidence>
<feature type="domain" description="SsuA/THI5-like" evidence="5">
    <location>
        <begin position="51"/>
        <end position="263"/>
    </location>
</feature>
<keyword evidence="3 4" id="KW-0732">Signal</keyword>
<dbReference type="PROSITE" id="PS51257">
    <property type="entry name" value="PROKAR_LIPOPROTEIN"/>
    <property type="match status" value="1"/>
</dbReference>
<dbReference type="PANTHER" id="PTHR30024:SF47">
    <property type="entry name" value="TAURINE-BINDING PERIPLASMIC PROTEIN"/>
    <property type="match status" value="1"/>
</dbReference>
<dbReference type="PANTHER" id="PTHR30024">
    <property type="entry name" value="ALIPHATIC SULFONATES-BINDING PROTEIN-RELATED"/>
    <property type="match status" value="1"/>
</dbReference>
<gene>
    <name evidence="6" type="ORF">R3Q16_30800</name>
</gene>
<feature type="signal peptide" evidence="4">
    <location>
        <begin position="1"/>
        <end position="25"/>
    </location>
</feature>
<dbReference type="Pfam" id="PF09084">
    <property type="entry name" value="NMT1"/>
    <property type="match status" value="1"/>
</dbReference>
<dbReference type="EMBL" id="JAWLKB010000029">
    <property type="protein sequence ID" value="MDV6271020.1"/>
    <property type="molecule type" value="Genomic_DNA"/>
</dbReference>
<evidence type="ECO:0000313" key="6">
    <source>
        <dbReference type="EMBL" id="MDV6271020.1"/>
    </source>
</evidence>
<evidence type="ECO:0000259" key="5">
    <source>
        <dbReference type="Pfam" id="PF09084"/>
    </source>
</evidence>
<evidence type="ECO:0000256" key="3">
    <source>
        <dbReference type="ARBA" id="ARBA00022729"/>
    </source>
</evidence>
<dbReference type="RefSeq" id="WP_317545472.1">
    <property type="nucleotide sequence ID" value="NZ_JAWLKB010000029.1"/>
</dbReference>
<organism evidence="6 7">
    <name type="scientific">Rhodococcus globerulus</name>
    <dbReference type="NCBI Taxonomy" id="33008"/>
    <lineage>
        <taxon>Bacteria</taxon>
        <taxon>Bacillati</taxon>
        <taxon>Actinomycetota</taxon>
        <taxon>Actinomycetes</taxon>
        <taxon>Mycobacteriales</taxon>
        <taxon>Nocardiaceae</taxon>
        <taxon>Rhodococcus</taxon>
    </lineage>
</organism>
<comment type="caution">
    <text evidence="6">The sequence shown here is derived from an EMBL/GenBank/DDBJ whole genome shotgun (WGS) entry which is preliminary data.</text>
</comment>
<dbReference type="InterPro" id="IPR015168">
    <property type="entry name" value="SsuA/THI5"/>
</dbReference>
<dbReference type="Gene3D" id="3.40.190.10">
    <property type="entry name" value="Periplasmic binding protein-like II"/>
    <property type="match status" value="2"/>
</dbReference>
<evidence type="ECO:0000256" key="4">
    <source>
        <dbReference type="SAM" id="SignalP"/>
    </source>
</evidence>
<proteinExistence type="inferred from homology"/>